<dbReference type="OrthoDB" id="2958217at2759"/>
<name>A0A6A6QAY3_9PEZI</name>
<dbReference type="InterPro" id="IPR010730">
    <property type="entry name" value="HET"/>
</dbReference>
<organism evidence="2 3">
    <name type="scientific">Lophium mytilinum</name>
    <dbReference type="NCBI Taxonomy" id="390894"/>
    <lineage>
        <taxon>Eukaryota</taxon>
        <taxon>Fungi</taxon>
        <taxon>Dikarya</taxon>
        <taxon>Ascomycota</taxon>
        <taxon>Pezizomycotina</taxon>
        <taxon>Dothideomycetes</taxon>
        <taxon>Pleosporomycetidae</taxon>
        <taxon>Mytilinidiales</taxon>
        <taxon>Mytilinidiaceae</taxon>
        <taxon>Lophium</taxon>
    </lineage>
</organism>
<sequence>ICRNLSVRCRWIDSLCIIQHDALDWEQESSRMGDIYARSFLTIAATKPRSRKIGTFGYRWDPLEHEPLNKWGWTLQERLLSTRIPHCGSNHMYWEC</sequence>
<dbReference type="PANTHER" id="PTHR33112:SF16">
    <property type="entry name" value="HETEROKARYON INCOMPATIBILITY DOMAIN-CONTAINING PROTEIN"/>
    <property type="match status" value="1"/>
</dbReference>
<evidence type="ECO:0000259" key="1">
    <source>
        <dbReference type="Pfam" id="PF06985"/>
    </source>
</evidence>
<keyword evidence="3" id="KW-1185">Reference proteome</keyword>
<proteinExistence type="predicted"/>
<protein>
    <submittedName>
        <fullName evidence="2">HET-domain-containing protein</fullName>
    </submittedName>
</protein>
<feature type="non-terminal residue" evidence="2">
    <location>
        <position position="1"/>
    </location>
</feature>
<dbReference type="Pfam" id="PF06985">
    <property type="entry name" value="HET"/>
    <property type="match status" value="1"/>
</dbReference>
<dbReference type="Proteomes" id="UP000799750">
    <property type="component" value="Unassembled WGS sequence"/>
</dbReference>
<accession>A0A6A6QAY3</accession>
<gene>
    <name evidence="2" type="ORF">BU16DRAFT_426505</name>
</gene>
<dbReference type="EMBL" id="MU004200">
    <property type="protein sequence ID" value="KAF2488783.1"/>
    <property type="molecule type" value="Genomic_DNA"/>
</dbReference>
<reference evidence="2" key="1">
    <citation type="journal article" date="2020" name="Stud. Mycol.">
        <title>101 Dothideomycetes genomes: a test case for predicting lifestyles and emergence of pathogens.</title>
        <authorList>
            <person name="Haridas S."/>
            <person name="Albert R."/>
            <person name="Binder M."/>
            <person name="Bloem J."/>
            <person name="Labutti K."/>
            <person name="Salamov A."/>
            <person name="Andreopoulos B."/>
            <person name="Baker S."/>
            <person name="Barry K."/>
            <person name="Bills G."/>
            <person name="Bluhm B."/>
            <person name="Cannon C."/>
            <person name="Castanera R."/>
            <person name="Culley D."/>
            <person name="Daum C."/>
            <person name="Ezra D."/>
            <person name="Gonzalez J."/>
            <person name="Henrissat B."/>
            <person name="Kuo A."/>
            <person name="Liang C."/>
            <person name="Lipzen A."/>
            <person name="Lutzoni F."/>
            <person name="Magnuson J."/>
            <person name="Mondo S."/>
            <person name="Nolan M."/>
            <person name="Ohm R."/>
            <person name="Pangilinan J."/>
            <person name="Park H.-J."/>
            <person name="Ramirez L."/>
            <person name="Alfaro M."/>
            <person name="Sun H."/>
            <person name="Tritt A."/>
            <person name="Yoshinaga Y."/>
            <person name="Zwiers L.-H."/>
            <person name="Turgeon B."/>
            <person name="Goodwin S."/>
            <person name="Spatafora J."/>
            <person name="Crous P."/>
            <person name="Grigoriev I."/>
        </authorList>
    </citation>
    <scope>NUCLEOTIDE SEQUENCE</scope>
    <source>
        <strain evidence="2">CBS 269.34</strain>
    </source>
</reference>
<feature type="domain" description="Heterokaryon incompatibility" evidence="1">
    <location>
        <begin position="2"/>
        <end position="56"/>
    </location>
</feature>
<evidence type="ECO:0000313" key="3">
    <source>
        <dbReference type="Proteomes" id="UP000799750"/>
    </source>
</evidence>
<feature type="non-terminal residue" evidence="2">
    <location>
        <position position="96"/>
    </location>
</feature>
<dbReference type="PANTHER" id="PTHR33112">
    <property type="entry name" value="DOMAIN PROTEIN, PUTATIVE-RELATED"/>
    <property type="match status" value="1"/>
</dbReference>
<evidence type="ECO:0000313" key="2">
    <source>
        <dbReference type="EMBL" id="KAF2488783.1"/>
    </source>
</evidence>
<dbReference type="AlphaFoldDB" id="A0A6A6QAY3"/>